<comment type="subunit">
    <text evidence="10">Forms a heterodimer with SLX4.</text>
</comment>
<keyword evidence="7 10" id="KW-0233">DNA recombination</keyword>
<feature type="compositionally biased region" description="Polar residues" evidence="12">
    <location>
        <begin position="38"/>
        <end position="52"/>
    </location>
</feature>
<evidence type="ECO:0000259" key="13">
    <source>
        <dbReference type="PROSITE" id="PS50164"/>
    </source>
</evidence>
<dbReference type="PANTHER" id="PTHR20208:SF10">
    <property type="entry name" value="STRUCTURE-SPECIFIC ENDONUCLEASE SUBUNIT SLX1"/>
    <property type="match status" value="1"/>
</dbReference>
<comment type="caution">
    <text evidence="10">Lacks conserved residue(s) required for the propagation of feature annotation.</text>
</comment>
<keyword evidence="1 10" id="KW-0540">Nuclease</keyword>
<evidence type="ECO:0000256" key="8">
    <source>
        <dbReference type="ARBA" id="ARBA00023204"/>
    </source>
</evidence>
<keyword evidence="8 10" id="KW-0234">DNA repair</keyword>
<evidence type="ECO:0000256" key="11">
    <source>
        <dbReference type="PROSITE-ProRule" id="PRU00433"/>
    </source>
</evidence>
<keyword evidence="2 11" id="KW-0479">Metal-binding</keyword>
<dbReference type="InterPro" id="IPR013083">
    <property type="entry name" value="Znf_RING/FYVE/PHD"/>
</dbReference>
<evidence type="ECO:0000256" key="2">
    <source>
        <dbReference type="ARBA" id="ARBA00022723"/>
    </source>
</evidence>
<dbReference type="Pfam" id="PF01541">
    <property type="entry name" value="GIY-YIG"/>
    <property type="match status" value="1"/>
</dbReference>
<feature type="compositionally biased region" description="Basic residues" evidence="12">
    <location>
        <begin position="311"/>
        <end position="322"/>
    </location>
</feature>
<comment type="similarity">
    <text evidence="10">Belongs to the SLX1 family.</text>
</comment>
<proteinExistence type="inferred from homology"/>
<feature type="domain" description="Cytochrome c" evidence="14">
    <location>
        <begin position="272"/>
        <end position="365"/>
    </location>
</feature>
<feature type="region of interest" description="Disordered" evidence="12">
    <location>
        <begin position="311"/>
        <end position="356"/>
    </location>
</feature>
<dbReference type="EMBL" id="JBBBZM010000162">
    <property type="protein sequence ID" value="KAL0632567.1"/>
    <property type="molecule type" value="Genomic_DNA"/>
</dbReference>
<accession>A0ABR3G9F4</accession>
<dbReference type="CDD" id="cd10455">
    <property type="entry name" value="GIY-YIG_SLX1"/>
    <property type="match status" value="1"/>
</dbReference>
<dbReference type="InterPro" id="IPR035901">
    <property type="entry name" value="GIY-YIG_endonuc_sf"/>
</dbReference>
<evidence type="ECO:0000256" key="12">
    <source>
        <dbReference type="SAM" id="MobiDB-lite"/>
    </source>
</evidence>
<evidence type="ECO:0000256" key="7">
    <source>
        <dbReference type="ARBA" id="ARBA00023172"/>
    </source>
</evidence>
<feature type="region of interest" description="Disordered" evidence="12">
    <location>
        <begin position="371"/>
        <end position="399"/>
    </location>
</feature>
<keyword evidence="9 10" id="KW-0539">Nucleus</keyword>
<dbReference type="Gene3D" id="3.40.1440.10">
    <property type="entry name" value="GIY-YIG endonuclease"/>
    <property type="match status" value="1"/>
</dbReference>
<keyword evidence="6 11" id="KW-0408">Iron</keyword>
<keyword evidence="11" id="KW-0349">Heme</keyword>
<evidence type="ECO:0000256" key="1">
    <source>
        <dbReference type="ARBA" id="ARBA00022722"/>
    </source>
</evidence>
<organism evidence="15 16">
    <name type="scientific">Discina gigas</name>
    <dbReference type="NCBI Taxonomy" id="1032678"/>
    <lineage>
        <taxon>Eukaryota</taxon>
        <taxon>Fungi</taxon>
        <taxon>Dikarya</taxon>
        <taxon>Ascomycota</taxon>
        <taxon>Pezizomycotina</taxon>
        <taxon>Pezizomycetes</taxon>
        <taxon>Pezizales</taxon>
        <taxon>Discinaceae</taxon>
        <taxon>Discina</taxon>
    </lineage>
</organism>
<evidence type="ECO:0000256" key="5">
    <source>
        <dbReference type="ARBA" id="ARBA00022801"/>
    </source>
</evidence>
<dbReference type="Gene3D" id="3.30.40.10">
    <property type="entry name" value="Zinc/RING finger domain, C3HC4 (zinc finger)"/>
    <property type="match status" value="1"/>
</dbReference>
<protein>
    <submittedName>
        <fullName evidence="15">Slx4p interacting protein</fullName>
    </submittedName>
</protein>
<gene>
    <name evidence="15" type="primary">SLX1</name>
    <name evidence="15" type="ORF">Q9L58_008544</name>
</gene>
<dbReference type="InterPro" id="IPR027520">
    <property type="entry name" value="Slx1"/>
</dbReference>
<dbReference type="InterPro" id="IPR009056">
    <property type="entry name" value="Cyt_c-like_dom"/>
</dbReference>
<evidence type="ECO:0000313" key="15">
    <source>
        <dbReference type="EMBL" id="KAL0632567.1"/>
    </source>
</evidence>
<feature type="compositionally biased region" description="Acidic residues" evidence="12">
    <location>
        <begin position="330"/>
        <end position="348"/>
    </location>
</feature>
<evidence type="ECO:0000256" key="3">
    <source>
        <dbReference type="ARBA" id="ARBA00022759"/>
    </source>
</evidence>
<keyword evidence="4 10" id="KW-0227">DNA damage</keyword>
<feature type="region of interest" description="Disordered" evidence="12">
    <location>
        <begin position="417"/>
        <end position="573"/>
    </location>
</feature>
<name>A0ABR3G9F4_9PEZI</name>
<feature type="compositionally biased region" description="Basic residues" evidence="12">
    <location>
        <begin position="507"/>
        <end position="516"/>
    </location>
</feature>
<evidence type="ECO:0000313" key="16">
    <source>
        <dbReference type="Proteomes" id="UP001447188"/>
    </source>
</evidence>
<feature type="compositionally biased region" description="Acidic residues" evidence="12">
    <location>
        <begin position="372"/>
        <end position="386"/>
    </location>
</feature>
<reference evidence="15 16" key="1">
    <citation type="submission" date="2024-02" db="EMBL/GenBank/DDBJ databases">
        <title>Discinaceae phylogenomics.</title>
        <authorList>
            <person name="Dirks A.C."/>
            <person name="James T.Y."/>
        </authorList>
    </citation>
    <scope>NUCLEOTIDE SEQUENCE [LARGE SCALE GENOMIC DNA]</scope>
    <source>
        <strain evidence="15 16">ACD0624</strain>
    </source>
</reference>
<dbReference type="InterPro" id="IPR050381">
    <property type="entry name" value="SLX1_endonuclease"/>
</dbReference>
<dbReference type="InterPro" id="IPR048749">
    <property type="entry name" value="SLX1_C"/>
</dbReference>
<evidence type="ECO:0000256" key="9">
    <source>
        <dbReference type="ARBA" id="ARBA00023242"/>
    </source>
</evidence>
<dbReference type="PROSITE" id="PS51007">
    <property type="entry name" value="CYTC"/>
    <property type="match status" value="1"/>
</dbReference>
<sequence>MEQRTIPAFYCCYLLRSSVDHSKLYVGSTPDPRRRISQHNGESTGGAQKTSRGNLRPWQMACIVTGFPSNIAALQFEWAWQNPHLSLKIPASERITARKTARGRRGRPSSTPSNKLSHLHLLLRVPAFERWPLSIRFFAKDLYTLWNTWCEREATELRKGIKVELDLRQREESADEESAEDTQAGKKKRKKITKWGANGEGGVQGLDISYDYLERHLQKSRDLLQADGELVCCVCHDALEKDHLHTLVCPHAFCEHTAHIACLASVFLHQEAGEKPGMAVLPTRGKCPGCHTETAWVELVKELSVRTRAKPKKAVVKRKTTKKGAATAVQDDDDDDDDDEENEDEEGDITAADLADVSDWMKEEQIVWGDRDTDEDSVLSDVESEAGSERGWGKAKRRRKGIAKTKKASLVIARDSDMDSDIGSDMGSVGGASKSTKGKGKAKTQGGKALPAVVEDSDPDSILGAGGEMGSVEGIGKAQGKKSLPIMVEDSDPEPALSETASEKGARKLKKGKGKTKTQGEKPPPVVVEDSGLDPIPSAGCKTGSAKGARKPKEGTRKAQGKKTHPVVVEDSD</sequence>
<feature type="compositionally biased region" description="Low complexity" evidence="12">
    <location>
        <begin position="421"/>
        <end position="435"/>
    </location>
</feature>
<dbReference type="PROSITE" id="PS50164">
    <property type="entry name" value="GIY_YIG"/>
    <property type="match status" value="1"/>
</dbReference>
<feature type="region of interest" description="Disordered" evidence="12">
    <location>
        <begin position="29"/>
        <end position="52"/>
    </location>
</feature>
<dbReference type="Proteomes" id="UP001447188">
    <property type="component" value="Unassembled WGS sequence"/>
</dbReference>
<keyword evidence="3 10" id="KW-0255">Endonuclease</keyword>
<comment type="subcellular location">
    <subcellularLocation>
        <location evidence="10">Nucleus</location>
    </subcellularLocation>
</comment>
<feature type="domain" description="GIY-YIG" evidence="13">
    <location>
        <begin position="8"/>
        <end position="90"/>
    </location>
</feature>
<evidence type="ECO:0000259" key="14">
    <source>
        <dbReference type="PROSITE" id="PS51007"/>
    </source>
</evidence>
<comment type="cofactor">
    <cofactor evidence="10">
        <name>a divalent metal cation</name>
        <dbReference type="ChEBI" id="CHEBI:60240"/>
    </cofactor>
</comment>
<dbReference type="InterPro" id="IPR000305">
    <property type="entry name" value="GIY-YIG_endonuc"/>
</dbReference>
<keyword evidence="5 10" id="KW-0378">Hydrolase</keyword>
<evidence type="ECO:0000256" key="10">
    <source>
        <dbReference type="HAMAP-Rule" id="MF_03100"/>
    </source>
</evidence>
<dbReference type="SUPFAM" id="SSF57850">
    <property type="entry name" value="RING/U-box"/>
    <property type="match status" value="1"/>
</dbReference>
<dbReference type="Pfam" id="PF21202">
    <property type="entry name" value="SLX1_C"/>
    <property type="match status" value="1"/>
</dbReference>
<dbReference type="PANTHER" id="PTHR20208">
    <property type="entry name" value="STRUCTURE-SPECIFIC ENDONUCLEASE SUBUNIT SLX1"/>
    <property type="match status" value="1"/>
</dbReference>
<comment type="function">
    <text evidence="10">Catalytic subunit of the SLX1-SLX4 structure-specific endonuclease that resolves DNA secondary structures generated during DNA repair and recombination. Has endonuclease activity towards branched DNA substrates, introducing single-strand cuts in duplex DNA close to junctions with ss-DNA.</text>
</comment>
<dbReference type="SUPFAM" id="SSF82771">
    <property type="entry name" value="GIY-YIG endonuclease"/>
    <property type="match status" value="1"/>
</dbReference>
<comment type="caution">
    <text evidence="15">The sequence shown here is derived from an EMBL/GenBank/DDBJ whole genome shotgun (WGS) entry which is preliminary data.</text>
</comment>
<evidence type="ECO:0000256" key="6">
    <source>
        <dbReference type="ARBA" id="ARBA00023004"/>
    </source>
</evidence>
<evidence type="ECO:0000256" key="4">
    <source>
        <dbReference type="ARBA" id="ARBA00022763"/>
    </source>
</evidence>
<dbReference type="HAMAP" id="MF_03100">
    <property type="entry name" value="Endonuc_su_Slx1"/>
    <property type="match status" value="1"/>
</dbReference>
<keyword evidence="16" id="KW-1185">Reference proteome</keyword>